<dbReference type="RefSeq" id="WP_185545078.1">
    <property type="nucleotide sequence ID" value="NZ_JAARVD010000004.1"/>
</dbReference>
<proteinExistence type="predicted"/>
<sequence>MGIEILSDSKSGALWDKINEIYGFENYSYKNIFPNNNIAYKVYSLKNINIMDFSYNADGTASEEYKRNGDKLKNLFASYFDKGMYILDWQHDCYDVTSYDTFPILDEESHGMWKSSFLPEADTVFFLSKDLTEGWITDFNNSSIITVGKDFISHVDRLHLEFLY</sequence>
<protein>
    <submittedName>
        <fullName evidence="1">DUF2716 domain-containing protein</fullName>
    </submittedName>
</protein>
<dbReference type="Proteomes" id="UP000548082">
    <property type="component" value="Unassembled WGS sequence"/>
</dbReference>
<gene>
    <name evidence="1" type="ORF">HCA55_09330</name>
</gene>
<dbReference type="EMBL" id="JAARVD010000004">
    <property type="protein sequence ID" value="MBC1796931.1"/>
    <property type="molecule type" value="Genomic_DNA"/>
</dbReference>
<evidence type="ECO:0000313" key="1">
    <source>
        <dbReference type="EMBL" id="MBC1796931.1"/>
    </source>
</evidence>
<name>A0A842B1Y8_9LIST</name>
<reference evidence="1 2" key="1">
    <citation type="submission" date="2020-03" db="EMBL/GenBank/DDBJ databases">
        <title>Soil Listeria distribution.</title>
        <authorList>
            <person name="Liao J."/>
            <person name="Wiedmann M."/>
        </authorList>
    </citation>
    <scope>NUCLEOTIDE SEQUENCE [LARGE SCALE GENOMIC DNA]</scope>
    <source>
        <strain evidence="1 2">FSL L7-0990</strain>
    </source>
</reference>
<comment type="caution">
    <text evidence="1">The sequence shown here is derived from an EMBL/GenBank/DDBJ whole genome shotgun (WGS) entry which is preliminary data.</text>
</comment>
<dbReference type="Pfam" id="PF10898">
    <property type="entry name" value="DUF2716"/>
    <property type="match status" value="1"/>
</dbReference>
<dbReference type="AlphaFoldDB" id="A0A842B1Y8"/>
<dbReference type="InterPro" id="IPR020323">
    <property type="entry name" value="DUF2716"/>
</dbReference>
<accession>A0A842B1Y8</accession>
<organism evidence="1 2">
    <name type="scientific">Listeria booriae</name>
    <dbReference type="NCBI Taxonomy" id="1552123"/>
    <lineage>
        <taxon>Bacteria</taxon>
        <taxon>Bacillati</taxon>
        <taxon>Bacillota</taxon>
        <taxon>Bacilli</taxon>
        <taxon>Bacillales</taxon>
        <taxon>Listeriaceae</taxon>
        <taxon>Listeria</taxon>
    </lineage>
</organism>
<evidence type="ECO:0000313" key="2">
    <source>
        <dbReference type="Proteomes" id="UP000548082"/>
    </source>
</evidence>